<organism evidence="1 2">
    <name type="scientific">Dickeya phage RC-2014</name>
    <dbReference type="NCBI Taxonomy" id="1477406"/>
    <lineage>
        <taxon>Viruses</taxon>
        <taxon>Duplodnaviria</taxon>
        <taxon>Heunggongvirae</taxon>
        <taxon>Uroviricota</taxon>
        <taxon>Caudoviricetes</taxon>
        <taxon>Pantevenvirales</taxon>
        <taxon>Ackermannviridae</taxon>
        <taxon>Aglimvirinae</taxon>
        <taxon>Limestonevirus</taxon>
        <taxon>Limestonevirus RC2014</taxon>
    </lineage>
</organism>
<dbReference type="KEGG" id="vg:22113292"/>
<dbReference type="EMBL" id="KJ716335">
    <property type="protein sequence ID" value="AHZ60282.1"/>
    <property type="molecule type" value="Genomic_DNA"/>
</dbReference>
<protein>
    <submittedName>
        <fullName evidence="1">Uncharacterized protein</fullName>
    </submittedName>
</protein>
<evidence type="ECO:0000313" key="2">
    <source>
        <dbReference type="Proteomes" id="UP000028741"/>
    </source>
</evidence>
<keyword evidence="2" id="KW-1185">Reference proteome</keyword>
<evidence type="ECO:0000313" key="1">
    <source>
        <dbReference type="EMBL" id="AHZ60282.1"/>
    </source>
</evidence>
<dbReference type="Proteomes" id="UP000028741">
    <property type="component" value="Segment"/>
</dbReference>
<name>A0A075E1B2_9CAUD</name>
<sequence length="84" mass="9955">MNSRLKELPVNDKKYIYKVLLNLGVSQSGLARLLDCSNVVSHWARGYRRVPRSFRRFILVMQFIKNKGLLEELLQHIKEEEHKC</sequence>
<gene>
    <name evidence="1" type="ORF">DA66_0196</name>
</gene>
<proteinExistence type="predicted"/>
<accession>A0A075E1B2</accession>
<dbReference type="RefSeq" id="YP_009103035.1">
    <property type="nucleotide sequence ID" value="NC_025452.1"/>
</dbReference>
<dbReference type="GeneID" id="22113292"/>
<reference evidence="1 2" key="1">
    <citation type="journal article" date="2014" name="Arch. Virol.">
        <title>Complete genome sequence of a broad-host-range lytic Dickeya spp. bacteriophage ?D5.</title>
        <authorList>
            <person name="Czajkowski R."/>
            <person name="Ozymko Z."/>
            <person name="Zwirowski S."/>
            <person name="Lojkowska E."/>
        </authorList>
    </citation>
    <scope>NUCLEOTIDE SEQUENCE [LARGE SCALE GENOMIC DNA]</scope>
</reference>